<organism evidence="6 7">
    <name type="scientific">Rhizophagus clarus</name>
    <dbReference type="NCBI Taxonomy" id="94130"/>
    <lineage>
        <taxon>Eukaryota</taxon>
        <taxon>Fungi</taxon>
        <taxon>Fungi incertae sedis</taxon>
        <taxon>Mucoromycota</taxon>
        <taxon>Glomeromycotina</taxon>
        <taxon>Glomeromycetes</taxon>
        <taxon>Glomerales</taxon>
        <taxon>Glomeraceae</taxon>
        <taxon>Rhizophagus</taxon>
    </lineage>
</organism>
<dbReference type="EMBL" id="BLAL01000215">
    <property type="protein sequence ID" value="GES92385.1"/>
    <property type="molecule type" value="Genomic_DNA"/>
</dbReference>
<keyword evidence="3" id="KW-0964">Secreted</keyword>
<evidence type="ECO:0000313" key="7">
    <source>
        <dbReference type="Proteomes" id="UP000615446"/>
    </source>
</evidence>
<feature type="coiled-coil region" evidence="4">
    <location>
        <begin position="398"/>
        <end position="457"/>
    </location>
</feature>
<name>A0A8H3LUY8_9GLOM</name>
<sequence>MSITLLCLVKGNTTASAFPIDINKDQLVGHLKKVIKAEQPQTFANVDAKDLKLWKVPISDDHDDQLRNLSLEDSDELLAIRKISKYFPDSPPEECIHILVEPPESTTTSSQEVKELLDQVTSLQALLNKSTHDFDVVVHLKRKPNKWTANIEHVTLEGLKKYICKMYQPPALENDGAELNLMNDGDKYSPRNDQDLRKILRIFVSNKELNNDPNPDIDVFPPFSCGSADLNSDKSKAVIKHLMAEIKLCQDVTPLNKANEATKKKLIEGRNGQGNLDYAVECRSTDRVLCVIEVKKEDFMKGFAQASVQIESTLSRKRKADEIDNGQDVDRVFGIVTDASEWYFMECSLDNEGKPAFKLSESVTVVYKDENLQAKVEKVLGHIVWILEEAQKPVEASQSGVKERIVELEAKNAKLEAEKAELLKRIMEENTRRDVRVEELEQKNKELETRLAIVEQASLPVEEQSYNDNPSDDSTSNFNSVAEYHEKPLVDVETDNSFPEEIPEVTNPVTKISAGAPGQNSHRKKGAENIVQLIADGIMEDAQSSDKAILCDMISIESLNPSTDPLLSLAQLFDKADDAEYGAIRANQEEILRWYYYGKEFLNQVSVIIQDSKGKIGEKKAKGMVYDKMLEHLSMLRKQRSEETGLRLPEISRKNLQRKTQKAVKIYKIFEKIS</sequence>
<dbReference type="InterPro" id="IPR045379">
    <property type="entry name" value="Crinkler_N"/>
</dbReference>
<gene>
    <name evidence="6" type="ORF">RCL2_001916300</name>
</gene>
<dbReference type="Proteomes" id="UP000615446">
    <property type="component" value="Unassembled WGS sequence"/>
</dbReference>
<evidence type="ECO:0000256" key="3">
    <source>
        <dbReference type="ARBA" id="ARBA00022525"/>
    </source>
</evidence>
<evidence type="ECO:0000256" key="1">
    <source>
        <dbReference type="ARBA" id="ARBA00004340"/>
    </source>
</evidence>
<comment type="subcellular location">
    <subcellularLocation>
        <location evidence="1">Host cell</location>
    </subcellularLocation>
    <subcellularLocation>
        <location evidence="2">Secreted</location>
    </subcellularLocation>
</comment>
<evidence type="ECO:0000256" key="2">
    <source>
        <dbReference type="ARBA" id="ARBA00004613"/>
    </source>
</evidence>
<evidence type="ECO:0000256" key="4">
    <source>
        <dbReference type="SAM" id="Coils"/>
    </source>
</evidence>
<keyword evidence="4" id="KW-0175">Coiled coil</keyword>
<evidence type="ECO:0000313" key="6">
    <source>
        <dbReference type="EMBL" id="GES92385.1"/>
    </source>
</evidence>
<dbReference type="AlphaFoldDB" id="A0A8H3LUY8"/>
<dbReference type="OrthoDB" id="2410986at2759"/>
<proteinExistence type="predicted"/>
<evidence type="ECO:0000259" key="5">
    <source>
        <dbReference type="Pfam" id="PF20147"/>
    </source>
</evidence>
<dbReference type="GO" id="GO:0005576">
    <property type="term" value="C:extracellular region"/>
    <property type="evidence" value="ECO:0007669"/>
    <property type="project" value="UniProtKB-SubCell"/>
</dbReference>
<accession>A0A8H3LUY8</accession>
<feature type="domain" description="Crinkler effector protein N-terminal" evidence="5">
    <location>
        <begin position="3"/>
        <end position="101"/>
    </location>
</feature>
<protein>
    <recommendedName>
        <fullName evidence="5">Crinkler effector protein N-terminal domain-containing protein</fullName>
    </recommendedName>
</protein>
<dbReference type="Pfam" id="PF20147">
    <property type="entry name" value="Crinkler"/>
    <property type="match status" value="1"/>
</dbReference>
<reference evidence="6" key="1">
    <citation type="submission" date="2019-10" db="EMBL/GenBank/DDBJ databases">
        <title>Conservation and host-specific expression of non-tandemly repeated heterogenous ribosome RNA gene in arbuscular mycorrhizal fungi.</title>
        <authorList>
            <person name="Maeda T."/>
            <person name="Kobayashi Y."/>
            <person name="Nakagawa T."/>
            <person name="Ezawa T."/>
            <person name="Yamaguchi K."/>
            <person name="Bino T."/>
            <person name="Nishimoto Y."/>
            <person name="Shigenobu S."/>
            <person name="Kawaguchi M."/>
        </authorList>
    </citation>
    <scope>NUCLEOTIDE SEQUENCE</scope>
    <source>
        <strain evidence="6">HR1</strain>
    </source>
</reference>
<dbReference type="GO" id="GO:0043657">
    <property type="term" value="C:host cell"/>
    <property type="evidence" value="ECO:0007669"/>
    <property type="project" value="UniProtKB-SubCell"/>
</dbReference>
<comment type="caution">
    <text evidence="6">The sequence shown here is derived from an EMBL/GenBank/DDBJ whole genome shotgun (WGS) entry which is preliminary data.</text>
</comment>